<dbReference type="EMBL" id="MNPL01015795">
    <property type="protein sequence ID" value="OQR70909.1"/>
    <property type="molecule type" value="Genomic_DNA"/>
</dbReference>
<protein>
    <submittedName>
        <fullName evidence="1">E3 ubiquitin-protein ligase UBR1-like</fullName>
    </submittedName>
</protein>
<evidence type="ECO:0000313" key="1">
    <source>
        <dbReference type="EMBL" id="OQR70909.1"/>
    </source>
</evidence>
<sequence>MMVNPDEAIDGRVAGGGLREEWDVWSKKFEDSQLNSSDFRSYWALHVPRLFAVGPQDNCLNPK</sequence>
<gene>
    <name evidence="1" type="ORF">BIW11_11321</name>
</gene>
<comment type="caution">
    <text evidence="1">The sequence shown here is derived from an EMBL/GenBank/DDBJ whole genome shotgun (WGS) entry which is preliminary data.</text>
</comment>
<name>A0A1V9XBJ6_9ACAR</name>
<accession>A0A1V9XBJ6</accession>
<feature type="non-terminal residue" evidence="1">
    <location>
        <position position="63"/>
    </location>
</feature>
<keyword evidence="2" id="KW-1185">Reference proteome</keyword>
<dbReference type="InParanoid" id="A0A1V9XBJ6"/>
<evidence type="ECO:0000313" key="2">
    <source>
        <dbReference type="Proteomes" id="UP000192247"/>
    </source>
</evidence>
<organism evidence="1 2">
    <name type="scientific">Tropilaelaps mercedesae</name>
    <dbReference type="NCBI Taxonomy" id="418985"/>
    <lineage>
        <taxon>Eukaryota</taxon>
        <taxon>Metazoa</taxon>
        <taxon>Ecdysozoa</taxon>
        <taxon>Arthropoda</taxon>
        <taxon>Chelicerata</taxon>
        <taxon>Arachnida</taxon>
        <taxon>Acari</taxon>
        <taxon>Parasitiformes</taxon>
        <taxon>Mesostigmata</taxon>
        <taxon>Gamasina</taxon>
        <taxon>Dermanyssoidea</taxon>
        <taxon>Laelapidae</taxon>
        <taxon>Tropilaelaps</taxon>
    </lineage>
</organism>
<dbReference type="Proteomes" id="UP000192247">
    <property type="component" value="Unassembled WGS sequence"/>
</dbReference>
<dbReference type="AlphaFoldDB" id="A0A1V9XBJ6"/>
<reference evidence="1 2" key="1">
    <citation type="journal article" date="2017" name="Gigascience">
        <title>Draft genome of the honey bee ectoparasitic mite, Tropilaelaps mercedesae, is shaped by the parasitic life history.</title>
        <authorList>
            <person name="Dong X."/>
            <person name="Armstrong S.D."/>
            <person name="Xia D."/>
            <person name="Makepeace B.L."/>
            <person name="Darby A.C."/>
            <person name="Kadowaki T."/>
        </authorList>
    </citation>
    <scope>NUCLEOTIDE SEQUENCE [LARGE SCALE GENOMIC DNA]</scope>
    <source>
        <strain evidence="1">Wuxi-XJTLU</strain>
    </source>
</reference>
<proteinExistence type="predicted"/>